<keyword evidence="2" id="KW-1185">Reference proteome</keyword>
<comment type="caution">
    <text evidence="1">The sequence shown here is derived from an EMBL/GenBank/DDBJ whole genome shotgun (WGS) entry which is preliminary data.</text>
</comment>
<evidence type="ECO:0000313" key="2">
    <source>
        <dbReference type="Proteomes" id="UP000054630"/>
    </source>
</evidence>
<name>A0A0V0RLP5_9BILA</name>
<reference evidence="1 2" key="1">
    <citation type="submission" date="2015-01" db="EMBL/GenBank/DDBJ databases">
        <title>Evolution of Trichinella species and genotypes.</title>
        <authorList>
            <person name="Korhonen P.K."/>
            <person name="Edoardo P."/>
            <person name="Giuseppe L.R."/>
            <person name="Gasser R.B."/>
        </authorList>
    </citation>
    <scope>NUCLEOTIDE SEQUENCE [LARGE SCALE GENOMIC DNA]</scope>
    <source>
        <strain evidence="1">ISS37</strain>
    </source>
</reference>
<accession>A0A0V0RLP5</accession>
<protein>
    <submittedName>
        <fullName evidence="1">Uncharacterized protein</fullName>
    </submittedName>
</protein>
<dbReference type="EMBL" id="JYDL01000133">
    <property type="protein sequence ID" value="KRX15359.1"/>
    <property type="molecule type" value="Genomic_DNA"/>
</dbReference>
<sequence>MTSNNDAKTCLKLSILENDFDIGMLLCIMSSILKISRNFQGSKKNRRLLQLQEHFEMYHLMDSKYDKKLLSNHLMVAIVVYDNC</sequence>
<dbReference type="Proteomes" id="UP000054630">
    <property type="component" value="Unassembled WGS sequence"/>
</dbReference>
<organism evidence="1 2">
    <name type="scientific">Trichinella nelsoni</name>
    <dbReference type="NCBI Taxonomy" id="6336"/>
    <lineage>
        <taxon>Eukaryota</taxon>
        <taxon>Metazoa</taxon>
        <taxon>Ecdysozoa</taxon>
        <taxon>Nematoda</taxon>
        <taxon>Enoplea</taxon>
        <taxon>Dorylaimia</taxon>
        <taxon>Trichinellida</taxon>
        <taxon>Trichinellidae</taxon>
        <taxon>Trichinella</taxon>
    </lineage>
</organism>
<evidence type="ECO:0000313" key="1">
    <source>
        <dbReference type="EMBL" id="KRX15359.1"/>
    </source>
</evidence>
<gene>
    <name evidence="1" type="ORF">T07_10228</name>
</gene>
<proteinExistence type="predicted"/>
<dbReference type="AlphaFoldDB" id="A0A0V0RLP5"/>